<evidence type="ECO:0000313" key="4">
    <source>
        <dbReference type="WBParaSite" id="MCOS_0000144701-mRNA-1"/>
    </source>
</evidence>
<gene>
    <name evidence="2" type="ORF">MCOS_LOCUS1448</name>
</gene>
<keyword evidence="3" id="KW-1185">Reference proteome</keyword>
<proteinExistence type="predicted"/>
<accession>A0A0R3U486</accession>
<reference evidence="4" key="1">
    <citation type="submission" date="2017-02" db="UniProtKB">
        <authorList>
            <consortium name="WormBaseParasite"/>
        </authorList>
    </citation>
    <scope>IDENTIFICATION</scope>
</reference>
<reference evidence="2 3" key="2">
    <citation type="submission" date="2018-10" db="EMBL/GenBank/DDBJ databases">
        <authorList>
            <consortium name="Pathogen Informatics"/>
        </authorList>
    </citation>
    <scope>NUCLEOTIDE SEQUENCE [LARGE SCALE GENOMIC DNA]</scope>
</reference>
<dbReference type="Proteomes" id="UP000267029">
    <property type="component" value="Unassembled WGS sequence"/>
</dbReference>
<evidence type="ECO:0000256" key="1">
    <source>
        <dbReference type="SAM" id="MobiDB-lite"/>
    </source>
</evidence>
<feature type="region of interest" description="Disordered" evidence="1">
    <location>
        <begin position="29"/>
        <end position="50"/>
    </location>
</feature>
<name>A0A0R3U486_MESCO</name>
<dbReference type="WBParaSite" id="MCOS_0000144701-mRNA-1">
    <property type="protein sequence ID" value="MCOS_0000144701-mRNA-1"/>
    <property type="gene ID" value="MCOS_0000144701"/>
</dbReference>
<sequence length="82" mass="8982">MRTRSDQLKATLQLLAGDGGRTKANCCATDQRQSSHRLSSSASPLMGNDAAMESARRSAIIYRRGGTLPHWEHGHQGQMYPV</sequence>
<dbReference type="AlphaFoldDB" id="A0A0R3U486"/>
<protein>
    <submittedName>
        <fullName evidence="2 4">Uncharacterized protein</fullName>
    </submittedName>
</protein>
<evidence type="ECO:0000313" key="3">
    <source>
        <dbReference type="Proteomes" id="UP000267029"/>
    </source>
</evidence>
<dbReference type="EMBL" id="UXSR01000183">
    <property type="protein sequence ID" value="VDD75445.1"/>
    <property type="molecule type" value="Genomic_DNA"/>
</dbReference>
<evidence type="ECO:0000313" key="2">
    <source>
        <dbReference type="EMBL" id="VDD75445.1"/>
    </source>
</evidence>
<organism evidence="4">
    <name type="scientific">Mesocestoides corti</name>
    <name type="common">Flatworm</name>
    <dbReference type="NCBI Taxonomy" id="53468"/>
    <lineage>
        <taxon>Eukaryota</taxon>
        <taxon>Metazoa</taxon>
        <taxon>Spiralia</taxon>
        <taxon>Lophotrochozoa</taxon>
        <taxon>Platyhelminthes</taxon>
        <taxon>Cestoda</taxon>
        <taxon>Eucestoda</taxon>
        <taxon>Cyclophyllidea</taxon>
        <taxon>Mesocestoididae</taxon>
        <taxon>Mesocestoides</taxon>
    </lineage>
</organism>